<organism evidence="1 2">
    <name type="scientific">Rhizopus stolonifer</name>
    <name type="common">Rhizopus nigricans</name>
    <dbReference type="NCBI Taxonomy" id="4846"/>
    <lineage>
        <taxon>Eukaryota</taxon>
        <taxon>Fungi</taxon>
        <taxon>Fungi incertae sedis</taxon>
        <taxon>Mucoromycota</taxon>
        <taxon>Mucoromycotina</taxon>
        <taxon>Mucoromycetes</taxon>
        <taxon>Mucorales</taxon>
        <taxon>Mucorineae</taxon>
        <taxon>Rhizopodaceae</taxon>
        <taxon>Rhizopus</taxon>
    </lineage>
</organism>
<evidence type="ECO:0000313" key="2">
    <source>
        <dbReference type="Proteomes" id="UP000253551"/>
    </source>
</evidence>
<sequence length="57" mass="6720">IKKSTKEKIWRESKPATRLNDQDNNISLGTIQNWTVLIDENIWMAFGTDLLKHITHR</sequence>
<comment type="caution">
    <text evidence="1">The sequence shown here is derived from an EMBL/GenBank/DDBJ whole genome shotgun (WGS) entry which is preliminary data.</text>
</comment>
<reference evidence="1 2" key="1">
    <citation type="journal article" date="2018" name="G3 (Bethesda)">
        <title>Phylogenetic and Phylogenomic Definition of Rhizopus Species.</title>
        <authorList>
            <person name="Gryganskyi A.P."/>
            <person name="Golan J."/>
            <person name="Dolatabadi S."/>
            <person name="Mondo S."/>
            <person name="Robb S."/>
            <person name="Idnurm A."/>
            <person name="Muszewska A."/>
            <person name="Steczkiewicz K."/>
            <person name="Masonjones S."/>
            <person name="Liao H.L."/>
            <person name="Gajdeczka M.T."/>
            <person name="Anike F."/>
            <person name="Vuek A."/>
            <person name="Anishchenko I.M."/>
            <person name="Voigt K."/>
            <person name="de Hoog G.S."/>
            <person name="Smith M.E."/>
            <person name="Heitman J."/>
            <person name="Vilgalys R."/>
            <person name="Stajich J.E."/>
        </authorList>
    </citation>
    <scope>NUCLEOTIDE SEQUENCE [LARGE SCALE GENOMIC DNA]</scope>
    <source>
        <strain evidence="1 2">LSU 92-RS-03</strain>
    </source>
</reference>
<dbReference type="Proteomes" id="UP000253551">
    <property type="component" value="Unassembled WGS sequence"/>
</dbReference>
<accession>A0A367KK01</accession>
<protein>
    <submittedName>
        <fullName evidence="1">Uncharacterized protein</fullName>
    </submittedName>
</protein>
<dbReference type="EMBL" id="PJQM01001358">
    <property type="protein sequence ID" value="RCI02526.1"/>
    <property type="molecule type" value="Genomic_DNA"/>
</dbReference>
<dbReference type="AlphaFoldDB" id="A0A367KK01"/>
<feature type="non-terminal residue" evidence="1">
    <location>
        <position position="1"/>
    </location>
</feature>
<proteinExistence type="predicted"/>
<keyword evidence="2" id="KW-1185">Reference proteome</keyword>
<gene>
    <name evidence="1" type="ORF">CU098_003937</name>
</gene>
<evidence type="ECO:0000313" key="1">
    <source>
        <dbReference type="EMBL" id="RCI02526.1"/>
    </source>
</evidence>
<name>A0A367KK01_RHIST</name>